<protein>
    <submittedName>
        <fullName evidence="1">Uncharacterized protein</fullName>
    </submittedName>
</protein>
<dbReference type="EMBL" id="JAIWYP010000001">
    <property type="protein sequence ID" value="KAH3895399.1"/>
    <property type="molecule type" value="Genomic_DNA"/>
</dbReference>
<dbReference type="Proteomes" id="UP000828390">
    <property type="component" value="Unassembled WGS sequence"/>
</dbReference>
<reference evidence="1" key="1">
    <citation type="journal article" date="2019" name="bioRxiv">
        <title>The Genome of the Zebra Mussel, Dreissena polymorpha: A Resource for Invasive Species Research.</title>
        <authorList>
            <person name="McCartney M.A."/>
            <person name="Auch B."/>
            <person name="Kono T."/>
            <person name="Mallez S."/>
            <person name="Zhang Y."/>
            <person name="Obille A."/>
            <person name="Becker A."/>
            <person name="Abrahante J.E."/>
            <person name="Garbe J."/>
            <person name="Badalamenti J.P."/>
            <person name="Herman A."/>
            <person name="Mangelson H."/>
            <person name="Liachko I."/>
            <person name="Sullivan S."/>
            <person name="Sone E.D."/>
            <person name="Koren S."/>
            <person name="Silverstein K.A.T."/>
            <person name="Beckman K.B."/>
            <person name="Gohl D.M."/>
        </authorList>
    </citation>
    <scope>NUCLEOTIDE SEQUENCE</scope>
    <source>
        <strain evidence="1">Duluth1</strain>
        <tissue evidence="1">Whole animal</tissue>
    </source>
</reference>
<comment type="caution">
    <text evidence="1">The sequence shown here is derived from an EMBL/GenBank/DDBJ whole genome shotgun (WGS) entry which is preliminary data.</text>
</comment>
<evidence type="ECO:0000313" key="1">
    <source>
        <dbReference type="EMBL" id="KAH3895399.1"/>
    </source>
</evidence>
<accession>A0A9D4NL21</accession>
<proteinExistence type="predicted"/>
<name>A0A9D4NL21_DREPO</name>
<evidence type="ECO:0000313" key="2">
    <source>
        <dbReference type="Proteomes" id="UP000828390"/>
    </source>
</evidence>
<reference evidence="1" key="2">
    <citation type="submission" date="2020-11" db="EMBL/GenBank/DDBJ databases">
        <authorList>
            <person name="McCartney M.A."/>
            <person name="Auch B."/>
            <person name="Kono T."/>
            <person name="Mallez S."/>
            <person name="Becker A."/>
            <person name="Gohl D.M."/>
            <person name="Silverstein K.A.T."/>
            <person name="Koren S."/>
            <person name="Bechman K.B."/>
            <person name="Herman A."/>
            <person name="Abrahante J.E."/>
            <person name="Garbe J."/>
        </authorList>
    </citation>
    <scope>NUCLEOTIDE SEQUENCE</scope>
    <source>
        <strain evidence="1">Duluth1</strain>
        <tissue evidence="1">Whole animal</tissue>
    </source>
</reference>
<sequence length="68" mass="8002">MCENSLLKIFYRRNLFNDADPLKLDVKWEKLGVRGVVVLDLRLLQARLVPLPYQLYIKTGALLKTWEI</sequence>
<keyword evidence="2" id="KW-1185">Reference proteome</keyword>
<dbReference type="AlphaFoldDB" id="A0A9D4NL21"/>
<organism evidence="1 2">
    <name type="scientific">Dreissena polymorpha</name>
    <name type="common">Zebra mussel</name>
    <name type="synonym">Mytilus polymorpha</name>
    <dbReference type="NCBI Taxonomy" id="45954"/>
    <lineage>
        <taxon>Eukaryota</taxon>
        <taxon>Metazoa</taxon>
        <taxon>Spiralia</taxon>
        <taxon>Lophotrochozoa</taxon>
        <taxon>Mollusca</taxon>
        <taxon>Bivalvia</taxon>
        <taxon>Autobranchia</taxon>
        <taxon>Heteroconchia</taxon>
        <taxon>Euheterodonta</taxon>
        <taxon>Imparidentia</taxon>
        <taxon>Neoheterodontei</taxon>
        <taxon>Myida</taxon>
        <taxon>Dreissenoidea</taxon>
        <taxon>Dreissenidae</taxon>
        <taxon>Dreissena</taxon>
    </lineage>
</organism>
<gene>
    <name evidence="1" type="ORF">DPMN_019563</name>
</gene>